<dbReference type="FunFam" id="3.40.1030.10:FF:000003">
    <property type="entry name" value="Pyrimidine-nucleoside phosphorylase"/>
    <property type="match status" value="1"/>
</dbReference>
<dbReference type="STRING" id="1312852.EG19_04495"/>
<dbReference type="PANTHER" id="PTHR10515:SF0">
    <property type="entry name" value="THYMIDINE PHOSPHORYLASE"/>
    <property type="match status" value="1"/>
</dbReference>
<dbReference type="PANTHER" id="PTHR10515">
    <property type="entry name" value="THYMIDINE PHOSPHORYLASE"/>
    <property type="match status" value="1"/>
</dbReference>
<dbReference type="EMBL" id="JMFG01000020">
    <property type="protein sequence ID" value="KDA53472.1"/>
    <property type="molecule type" value="Genomic_DNA"/>
</dbReference>
<dbReference type="Pfam" id="PF07831">
    <property type="entry name" value="PYNP_C"/>
    <property type="match status" value="1"/>
</dbReference>
<feature type="domain" description="Pyrimidine nucleoside phosphorylase C-terminal" evidence="7">
    <location>
        <begin position="339"/>
        <end position="414"/>
    </location>
</feature>
<keyword evidence="5" id="KW-0808">Transferase</keyword>
<comment type="caution">
    <text evidence="8">The sequence shown here is derived from an EMBL/GenBank/DDBJ whole genome shotgun (WGS) entry which is preliminary data.</text>
</comment>
<dbReference type="InterPro" id="IPR018090">
    <property type="entry name" value="Pyrmidine_PPas_bac/euk"/>
</dbReference>
<dbReference type="InterPro" id="IPR017459">
    <property type="entry name" value="Glycosyl_Trfase_fam3_N_dom"/>
</dbReference>
<evidence type="ECO:0000256" key="3">
    <source>
        <dbReference type="ARBA" id="ARBA00011892"/>
    </source>
</evidence>
<reference evidence="8 9" key="1">
    <citation type="submission" date="2014-04" db="EMBL/GenBank/DDBJ databases">
        <title>The Genome Sequence of Thermoanaerobaculum aquaticum MP-01, The First Cultivated Group 23 Acidobacterium.</title>
        <authorList>
            <person name="Stamps B.W."/>
            <person name="Losey N.A."/>
            <person name="Lawson P.A."/>
            <person name="Stevenson B.S."/>
        </authorList>
    </citation>
    <scope>NUCLEOTIDE SEQUENCE [LARGE SCALE GENOMIC DNA]</scope>
    <source>
        <strain evidence="8 9">MP-01</strain>
    </source>
</reference>
<proteinExistence type="inferred from homology"/>
<comment type="catalytic activity">
    <reaction evidence="6">
        <text>thymidine + phosphate = 2-deoxy-alpha-D-ribose 1-phosphate + thymine</text>
        <dbReference type="Rhea" id="RHEA:16037"/>
        <dbReference type="ChEBI" id="CHEBI:17748"/>
        <dbReference type="ChEBI" id="CHEBI:17821"/>
        <dbReference type="ChEBI" id="CHEBI:43474"/>
        <dbReference type="ChEBI" id="CHEBI:57259"/>
        <dbReference type="EC" id="2.4.2.4"/>
    </reaction>
</comment>
<accession>A0A062XLQ8</accession>
<dbReference type="GO" id="GO:0009032">
    <property type="term" value="F:thymidine phosphorylase activity"/>
    <property type="evidence" value="ECO:0007669"/>
    <property type="project" value="UniProtKB-EC"/>
</dbReference>
<dbReference type="SUPFAM" id="SSF52418">
    <property type="entry name" value="Nucleoside phosphorylase/phosphoribosyltransferase catalytic domain"/>
    <property type="match status" value="1"/>
</dbReference>
<evidence type="ECO:0000256" key="6">
    <source>
        <dbReference type="ARBA" id="ARBA00048550"/>
    </source>
</evidence>
<dbReference type="NCBIfam" id="TIGR02644">
    <property type="entry name" value="Y_phosphoryl"/>
    <property type="match status" value="1"/>
</dbReference>
<dbReference type="InterPro" id="IPR036566">
    <property type="entry name" value="PYNP-like_C_sf"/>
</dbReference>
<dbReference type="Pfam" id="PF02885">
    <property type="entry name" value="Glycos_trans_3N"/>
    <property type="match status" value="1"/>
</dbReference>
<protein>
    <recommendedName>
        <fullName evidence="3">thymidine phosphorylase</fullName>
        <ecNumber evidence="3">2.4.2.4</ecNumber>
    </recommendedName>
</protein>
<dbReference type="SUPFAM" id="SSF54680">
    <property type="entry name" value="Pyrimidine nucleoside phosphorylase C-terminal domain"/>
    <property type="match status" value="1"/>
</dbReference>
<evidence type="ECO:0000256" key="2">
    <source>
        <dbReference type="ARBA" id="ARBA00011738"/>
    </source>
</evidence>
<evidence type="ECO:0000256" key="1">
    <source>
        <dbReference type="ARBA" id="ARBA00006915"/>
    </source>
</evidence>
<organism evidence="8 9">
    <name type="scientific">Thermoanaerobaculum aquaticum</name>
    <dbReference type="NCBI Taxonomy" id="1312852"/>
    <lineage>
        <taxon>Bacteria</taxon>
        <taxon>Pseudomonadati</taxon>
        <taxon>Acidobacteriota</taxon>
        <taxon>Thermoanaerobaculia</taxon>
        <taxon>Thermoanaerobaculales</taxon>
        <taxon>Thermoanaerobaculaceae</taxon>
        <taxon>Thermoanaerobaculum</taxon>
    </lineage>
</organism>
<dbReference type="SMART" id="SM00941">
    <property type="entry name" value="PYNP_C"/>
    <property type="match status" value="1"/>
</dbReference>
<gene>
    <name evidence="8" type="ORF">EG19_04495</name>
</gene>
<dbReference type="Gene3D" id="1.20.970.10">
    <property type="entry name" value="Transferase, Pyrimidine Nucleoside Phosphorylase, Chain C"/>
    <property type="match status" value="1"/>
</dbReference>
<dbReference type="InterPro" id="IPR035902">
    <property type="entry name" value="Nuc_phospho_transferase"/>
</dbReference>
<dbReference type="InterPro" id="IPR013102">
    <property type="entry name" value="PYNP_C"/>
</dbReference>
<dbReference type="NCBIfam" id="NF004490">
    <property type="entry name" value="PRK05820.1"/>
    <property type="match status" value="1"/>
</dbReference>
<evidence type="ECO:0000256" key="5">
    <source>
        <dbReference type="ARBA" id="ARBA00022679"/>
    </source>
</evidence>
<comment type="similarity">
    <text evidence="1">Belongs to the thymidine/pyrimidine-nucleoside phosphorylase family.</text>
</comment>
<dbReference type="InterPro" id="IPR000312">
    <property type="entry name" value="Glycosyl_Trfase_fam3"/>
</dbReference>
<sequence length="429" mass="44684">MNFTEVIAKKRDGLALSAEEIGRFVKGATDGSISDVQLAAMLMAICIRGANSAETQALVQAMAASGEQWHLRESFPDAVDKHSTGGVGDTVSLVFAPWVAACGVPVAMMAGAGLGHTQGTLDKLAAIPGFVPAGQRGQAFASLERCGVVFARQSESIAPADRKLYALRDVTATVPSLPLIVSSIMSKKLAVGAGKLVLDVKCGKGAFRKTLAEARELAEALVSVAKGAGVAVRAVISAMDEPLGPVLGCAEEVREAIACLEGRGDARLLALTRQLAQHALELSGKGAEEALQVLDQALVSGRARAKFEELVVAHGGDPDPAALPQCKNRLEVTSPAEGFITAVDGELLGWVAVEAGAGRRYPGDEVDLSAFVRVLVRVGERVEAGQPLAVVGWSSRPLDREGLEQRVRRAFTLGPEPVIPGPLVLAELA</sequence>
<dbReference type="Proteomes" id="UP000027284">
    <property type="component" value="Unassembled WGS sequence"/>
</dbReference>
<dbReference type="OrthoDB" id="9763887at2"/>
<dbReference type="GO" id="GO:0006213">
    <property type="term" value="P:pyrimidine nucleoside metabolic process"/>
    <property type="evidence" value="ECO:0007669"/>
    <property type="project" value="InterPro"/>
</dbReference>
<dbReference type="GO" id="GO:0005829">
    <property type="term" value="C:cytosol"/>
    <property type="evidence" value="ECO:0007669"/>
    <property type="project" value="TreeGrafter"/>
</dbReference>
<evidence type="ECO:0000259" key="7">
    <source>
        <dbReference type="SMART" id="SM00941"/>
    </source>
</evidence>
<keyword evidence="9" id="KW-1185">Reference proteome</keyword>
<name>A0A062XLQ8_9BACT</name>
<dbReference type="InterPro" id="IPR000053">
    <property type="entry name" value="Thymidine/pyrmidine_PPase"/>
</dbReference>
<dbReference type="SUPFAM" id="SSF47648">
    <property type="entry name" value="Nucleoside phosphorylase/phosphoribosyltransferase N-terminal domain"/>
    <property type="match status" value="1"/>
</dbReference>
<evidence type="ECO:0000313" key="8">
    <source>
        <dbReference type="EMBL" id="KDA53472.1"/>
    </source>
</evidence>
<dbReference type="Gene3D" id="3.90.1170.30">
    <property type="entry name" value="Pyrimidine nucleoside phosphorylase-like, C-terminal domain"/>
    <property type="match status" value="1"/>
</dbReference>
<dbReference type="EC" id="2.4.2.4" evidence="3"/>
<dbReference type="Pfam" id="PF00591">
    <property type="entry name" value="Glycos_transf_3"/>
    <property type="match status" value="1"/>
</dbReference>
<dbReference type="GO" id="GO:0004645">
    <property type="term" value="F:1,4-alpha-oligoglucan phosphorylase activity"/>
    <property type="evidence" value="ECO:0007669"/>
    <property type="project" value="InterPro"/>
</dbReference>
<dbReference type="PIRSF" id="PIRSF000478">
    <property type="entry name" value="TP_PyNP"/>
    <property type="match status" value="1"/>
</dbReference>
<dbReference type="AlphaFoldDB" id="A0A062XLQ8"/>
<dbReference type="Gene3D" id="3.40.1030.10">
    <property type="entry name" value="Nucleoside phosphorylase/phosphoribosyltransferase catalytic domain"/>
    <property type="match status" value="1"/>
</dbReference>
<evidence type="ECO:0000256" key="4">
    <source>
        <dbReference type="ARBA" id="ARBA00022676"/>
    </source>
</evidence>
<dbReference type="InterPro" id="IPR036320">
    <property type="entry name" value="Glycosyl_Trfase_fam3_N_dom_sf"/>
</dbReference>
<evidence type="ECO:0000313" key="9">
    <source>
        <dbReference type="Proteomes" id="UP000027284"/>
    </source>
</evidence>
<comment type="subunit">
    <text evidence="2">Homodimer.</text>
</comment>
<dbReference type="RefSeq" id="WP_038049257.1">
    <property type="nucleotide sequence ID" value="NZ_JMFG01000020.1"/>
</dbReference>
<dbReference type="GO" id="GO:0006206">
    <property type="term" value="P:pyrimidine nucleobase metabolic process"/>
    <property type="evidence" value="ECO:0007669"/>
    <property type="project" value="InterPro"/>
</dbReference>
<keyword evidence="4" id="KW-0328">Glycosyltransferase</keyword>